<dbReference type="GeneID" id="87916422"/>
<feature type="compositionally biased region" description="Polar residues" evidence="1">
    <location>
        <begin position="103"/>
        <end position="115"/>
    </location>
</feature>
<accession>A0AAE1IKM4</accession>
<feature type="region of interest" description="Disordered" evidence="1">
    <location>
        <begin position="96"/>
        <end position="115"/>
    </location>
</feature>
<sequence>MLRRLTSTVIPLTGSMNGPVPAHRIAECRCEQVPRSFMSTHLGPHPLNDLWGVQVCARGGERRLFAGQPPGKRAGVDVFGVLSAGALAALAAALPDSNHTRSETQPQLSTATMQRRGNRDVRFAADDDDDSDYERTFTYRPLSRLPTPPPTLSKASVDQYQTLEDDDTLNPRYRGPAIHLVNLIPASASLASASVPFVQAMLSRADLTMEMLALAVCILDSLDTKFARTWRLSCPLSCPLNPHPDGVDSAAASPSPLKRHSMPPTPRDAPRRQLHIDSVRPEIIILAALVIAAKFTQDPQQPPQFYRLAWGRGLWSNDQLNVTERCIMESLDYRILPLCDDDCLTDAMVDMQLAAELESGSRWKPARQLTPPDSAASSDCEFVPSHTRSKTTVGVGFGL</sequence>
<dbReference type="RefSeq" id="XP_062758558.1">
    <property type="nucleotide sequence ID" value="XM_062896517.1"/>
</dbReference>
<reference evidence="2" key="1">
    <citation type="submission" date="2023-11" db="EMBL/GenBank/DDBJ databases">
        <title>The genome sequences of three competitors of mushroom-forming fungi.</title>
        <authorList>
            <person name="Beijen E."/>
            <person name="Ohm R.A."/>
        </authorList>
    </citation>
    <scope>NUCLEOTIDE SEQUENCE</scope>
    <source>
        <strain evidence="2">CBS 100526</strain>
    </source>
</reference>
<gene>
    <name evidence="2" type="ORF">Triagg1_2346</name>
</gene>
<keyword evidence="3" id="KW-1185">Reference proteome</keyword>
<dbReference type="Proteomes" id="UP001273209">
    <property type="component" value="Unassembled WGS sequence"/>
</dbReference>
<name>A0AAE1IKM4_9HYPO</name>
<evidence type="ECO:0000256" key="1">
    <source>
        <dbReference type="SAM" id="MobiDB-lite"/>
    </source>
</evidence>
<protein>
    <recommendedName>
        <fullName evidence="4">Cyclin N-terminal domain-containing protein</fullName>
    </recommendedName>
</protein>
<organism evidence="2 3">
    <name type="scientific">Trichoderma aggressivum f. europaeum</name>
    <dbReference type="NCBI Taxonomy" id="173218"/>
    <lineage>
        <taxon>Eukaryota</taxon>
        <taxon>Fungi</taxon>
        <taxon>Dikarya</taxon>
        <taxon>Ascomycota</taxon>
        <taxon>Pezizomycotina</taxon>
        <taxon>Sordariomycetes</taxon>
        <taxon>Hypocreomycetidae</taxon>
        <taxon>Hypocreales</taxon>
        <taxon>Hypocreaceae</taxon>
        <taxon>Trichoderma</taxon>
    </lineage>
</organism>
<dbReference type="EMBL" id="JAWRVG010000006">
    <property type="protein sequence ID" value="KAK4081605.1"/>
    <property type="molecule type" value="Genomic_DNA"/>
</dbReference>
<evidence type="ECO:0000313" key="3">
    <source>
        <dbReference type="Proteomes" id="UP001273209"/>
    </source>
</evidence>
<proteinExistence type="predicted"/>
<evidence type="ECO:0008006" key="4">
    <source>
        <dbReference type="Google" id="ProtNLM"/>
    </source>
</evidence>
<comment type="caution">
    <text evidence="2">The sequence shown here is derived from an EMBL/GenBank/DDBJ whole genome shotgun (WGS) entry which is preliminary data.</text>
</comment>
<evidence type="ECO:0000313" key="2">
    <source>
        <dbReference type="EMBL" id="KAK4081605.1"/>
    </source>
</evidence>
<feature type="region of interest" description="Disordered" evidence="1">
    <location>
        <begin position="246"/>
        <end position="271"/>
    </location>
</feature>
<dbReference type="AlphaFoldDB" id="A0AAE1IKM4"/>